<keyword evidence="1 4" id="KW-0378">Hydrolase</keyword>
<feature type="binding site" evidence="2">
    <location>
        <position position="367"/>
    </location>
    <ligand>
        <name>Mn(2+)</name>
        <dbReference type="ChEBI" id="CHEBI:29035"/>
        <label>2</label>
    </ligand>
</feature>
<sequence length="396" mass="44068">MNLLNKLKDEINELKDELIELRRDFHMYPELGFKEERTSKRVAEYLKRLGLDVRENIAHTGVVAILEGKEEGKTVMLRSDMDALPVEEQNDVPYRSRNEGIMHACGHDGHMAMLLVAAKILSHHKEEIPGRVMFLFQPNEEVAGARQMIEEGALDDPHPDGAFAIHLWTPIESGKMGISAGPVMAALDEFKVRIKGRGGHTGAPHTAIDPILTAADFIQSVQMIQTREIDVLKPTLIMFGLVNAGTATNVIPEYIDLGGTIRYLYEGGSESPEKPLVRFERILKKVCEAHECTYELEFIPSNSTLINDDKMANLVSSVAKDVVGAENITSYIGTAGEDFAEFAKIIPSCFYFVGAGNPKKGIIYPHHHPLFDIDEDVLPIGVEMHIRTAIAFLRKE</sequence>
<comment type="caution">
    <text evidence="4">The sequence shown here is derived from an EMBL/GenBank/DDBJ whole genome shotgun (WGS) entry which is preliminary data.</text>
</comment>
<dbReference type="RefSeq" id="WP_009200911.1">
    <property type="nucleotide sequence ID" value="NZ_ACJX03000001.1"/>
</dbReference>
<dbReference type="Pfam" id="PF01546">
    <property type="entry name" value="Peptidase_M20"/>
    <property type="match status" value="1"/>
</dbReference>
<dbReference type="GO" id="GO:0050118">
    <property type="term" value="F:N-acetyldiaminopimelate deacetylase activity"/>
    <property type="evidence" value="ECO:0007669"/>
    <property type="project" value="UniProtKB-ARBA"/>
</dbReference>
<evidence type="ECO:0000256" key="2">
    <source>
        <dbReference type="PIRSR" id="PIRSR005962-1"/>
    </source>
</evidence>
<dbReference type="Gene3D" id="3.40.630.10">
    <property type="entry name" value="Zn peptidases"/>
    <property type="match status" value="1"/>
</dbReference>
<dbReference type="InterPro" id="IPR017439">
    <property type="entry name" value="Amidohydrolase"/>
</dbReference>
<keyword evidence="2" id="KW-0479">Metal-binding</keyword>
<dbReference type="GO" id="GO:0046872">
    <property type="term" value="F:metal ion binding"/>
    <property type="evidence" value="ECO:0007669"/>
    <property type="project" value="UniProtKB-KW"/>
</dbReference>
<feature type="binding site" evidence="2">
    <location>
        <position position="141"/>
    </location>
    <ligand>
        <name>Mn(2+)</name>
        <dbReference type="ChEBI" id="CHEBI:29035"/>
        <label>2</label>
    </ligand>
</feature>
<dbReference type="FunFam" id="3.30.70.360:FF:000001">
    <property type="entry name" value="N-acetyldiaminopimelate deacetylase"/>
    <property type="match status" value="1"/>
</dbReference>
<keyword evidence="2" id="KW-0464">Manganese</keyword>
<dbReference type="SUPFAM" id="SSF55031">
    <property type="entry name" value="Bacterial exopeptidase dimerisation domain"/>
    <property type="match status" value="1"/>
</dbReference>
<dbReference type="eggNOG" id="COG1473">
    <property type="taxonomic scope" value="Bacteria"/>
</dbReference>
<dbReference type="InterPro" id="IPR002933">
    <property type="entry name" value="Peptidase_M20"/>
</dbReference>
<protein>
    <submittedName>
        <fullName evidence="4">Amidohydrolase</fullName>
    </submittedName>
</protein>
<name>A0A0T5XDL1_9BACT</name>
<gene>
    <name evidence="4" type="ORF">HMPREF1705_03683</name>
</gene>
<dbReference type="InterPro" id="IPR011650">
    <property type="entry name" value="Peptidase_M20_dimer"/>
</dbReference>
<evidence type="ECO:0000256" key="1">
    <source>
        <dbReference type="ARBA" id="ARBA00022801"/>
    </source>
</evidence>
<evidence type="ECO:0000313" key="4">
    <source>
        <dbReference type="EMBL" id="KRT36401.1"/>
    </source>
</evidence>
<feature type="domain" description="Peptidase M20 dimerisation" evidence="3">
    <location>
        <begin position="189"/>
        <end position="286"/>
    </location>
</feature>
<dbReference type="Proteomes" id="UP000005273">
    <property type="component" value="Unassembled WGS sequence"/>
</dbReference>
<keyword evidence="5" id="KW-1185">Reference proteome</keyword>
<dbReference type="STRING" id="592015.HMPREF1705_03683"/>
<organism evidence="4 5">
    <name type="scientific">Acetomicrobium hydrogeniformans ATCC BAA-1850</name>
    <dbReference type="NCBI Taxonomy" id="592015"/>
    <lineage>
        <taxon>Bacteria</taxon>
        <taxon>Thermotogati</taxon>
        <taxon>Synergistota</taxon>
        <taxon>Synergistia</taxon>
        <taxon>Synergistales</taxon>
        <taxon>Acetomicrobiaceae</taxon>
        <taxon>Acetomicrobium</taxon>
    </lineage>
</organism>
<dbReference type="AlphaFoldDB" id="A0A0T5XDL1"/>
<dbReference type="PANTHER" id="PTHR11014:SF63">
    <property type="entry name" value="METALLOPEPTIDASE, PUTATIVE (AFU_ORTHOLOGUE AFUA_6G09600)-RELATED"/>
    <property type="match status" value="1"/>
</dbReference>
<evidence type="ECO:0000313" key="5">
    <source>
        <dbReference type="Proteomes" id="UP000005273"/>
    </source>
</evidence>
<dbReference type="GO" id="GO:0019877">
    <property type="term" value="P:diaminopimelate biosynthetic process"/>
    <property type="evidence" value="ECO:0007669"/>
    <property type="project" value="UniProtKB-ARBA"/>
</dbReference>
<dbReference type="SUPFAM" id="SSF53187">
    <property type="entry name" value="Zn-dependent exopeptidases"/>
    <property type="match status" value="1"/>
</dbReference>
<proteinExistence type="predicted"/>
<dbReference type="PIRSF" id="PIRSF005962">
    <property type="entry name" value="Pept_M20D_amidohydro"/>
    <property type="match status" value="1"/>
</dbReference>
<dbReference type="InterPro" id="IPR036264">
    <property type="entry name" value="Bact_exopeptidase_dim_dom"/>
</dbReference>
<dbReference type="Gene3D" id="3.30.70.360">
    <property type="match status" value="1"/>
</dbReference>
<feature type="binding site" evidence="2">
    <location>
        <position position="107"/>
    </location>
    <ligand>
        <name>Mn(2+)</name>
        <dbReference type="ChEBI" id="CHEBI:29035"/>
        <label>2</label>
    </ligand>
</feature>
<dbReference type="NCBIfam" id="TIGR01891">
    <property type="entry name" value="amidohydrolases"/>
    <property type="match status" value="1"/>
</dbReference>
<feature type="binding site" evidence="2">
    <location>
        <position position="166"/>
    </location>
    <ligand>
        <name>Mn(2+)</name>
        <dbReference type="ChEBI" id="CHEBI:29035"/>
        <label>2</label>
    </ligand>
</feature>
<dbReference type="Pfam" id="PF07687">
    <property type="entry name" value="M20_dimer"/>
    <property type="match status" value="1"/>
</dbReference>
<dbReference type="OrthoDB" id="5892at2"/>
<accession>A0A0T5XDL1</accession>
<dbReference type="EMBL" id="ACJX03000001">
    <property type="protein sequence ID" value="KRT36401.1"/>
    <property type="molecule type" value="Genomic_DNA"/>
</dbReference>
<evidence type="ECO:0000259" key="3">
    <source>
        <dbReference type="Pfam" id="PF07687"/>
    </source>
</evidence>
<dbReference type="PANTHER" id="PTHR11014">
    <property type="entry name" value="PEPTIDASE M20 FAMILY MEMBER"/>
    <property type="match status" value="1"/>
</dbReference>
<feature type="binding site" evidence="2">
    <location>
        <position position="105"/>
    </location>
    <ligand>
        <name>Mn(2+)</name>
        <dbReference type="ChEBI" id="CHEBI:29035"/>
        <label>2</label>
    </ligand>
</feature>
<reference evidence="5" key="1">
    <citation type="submission" date="2012-09" db="EMBL/GenBank/DDBJ databases">
        <authorList>
            <person name="Weinstock G."/>
            <person name="Sodergren E."/>
            <person name="Clifton S."/>
            <person name="Fulton L."/>
            <person name="Fulton B."/>
            <person name="Courtney L."/>
            <person name="Fronick C."/>
            <person name="Harrison M."/>
            <person name="Strong C."/>
            <person name="Farmer C."/>
            <person name="Delehaunty K."/>
            <person name="Markovic C."/>
            <person name="Hall O."/>
            <person name="Minx P."/>
            <person name="Tomlinson C."/>
            <person name="Mitreva M."/>
            <person name="Nelson J."/>
            <person name="Hou S."/>
            <person name="Wollam A."/>
            <person name="Pepin K.H."/>
            <person name="Johnson M."/>
            <person name="Bhonagiri V."/>
            <person name="Nash W.E."/>
            <person name="Suruliraj S."/>
            <person name="Warren W."/>
            <person name="Chinwalla A."/>
            <person name="Mardis E.R."/>
            <person name="Wilson R.K."/>
        </authorList>
    </citation>
    <scope>NUCLEOTIDE SEQUENCE [LARGE SCALE GENOMIC DNA]</scope>
    <source>
        <strain evidence="5">OS1</strain>
    </source>
</reference>
<comment type="cofactor">
    <cofactor evidence="2">
        <name>Mn(2+)</name>
        <dbReference type="ChEBI" id="CHEBI:29035"/>
    </cofactor>
    <text evidence="2">The Mn(2+) ion enhances activity.</text>
</comment>